<evidence type="ECO:0000313" key="2">
    <source>
        <dbReference type="EMBL" id="SEN07718.1"/>
    </source>
</evidence>
<dbReference type="InterPro" id="IPR036188">
    <property type="entry name" value="FAD/NAD-bd_sf"/>
</dbReference>
<evidence type="ECO:0000313" key="3">
    <source>
        <dbReference type="Proteomes" id="UP000198984"/>
    </source>
</evidence>
<dbReference type="AlphaFoldDB" id="A0A1H8DMG3"/>
<proteinExistence type="predicted"/>
<dbReference type="PANTHER" id="PTHR42685">
    <property type="entry name" value="GERANYLGERANYL DIPHOSPHATE REDUCTASE"/>
    <property type="match status" value="1"/>
</dbReference>
<dbReference type="PANTHER" id="PTHR42685:SF22">
    <property type="entry name" value="CONDITIONED MEDIUM FACTOR RECEPTOR 1"/>
    <property type="match status" value="1"/>
</dbReference>
<keyword evidence="3" id="KW-1185">Reference proteome</keyword>
<protein>
    <submittedName>
        <fullName evidence="2">Dehydrogenase (Flavoprotein)</fullName>
    </submittedName>
</protein>
<organism evidence="2 3">
    <name type="scientific">Chitinophaga rupis</name>
    <dbReference type="NCBI Taxonomy" id="573321"/>
    <lineage>
        <taxon>Bacteria</taxon>
        <taxon>Pseudomonadati</taxon>
        <taxon>Bacteroidota</taxon>
        <taxon>Chitinophagia</taxon>
        <taxon>Chitinophagales</taxon>
        <taxon>Chitinophagaceae</taxon>
        <taxon>Chitinophaga</taxon>
    </lineage>
</organism>
<dbReference type="Gene3D" id="3.50.50.60">
    <property type="entry name" value="FAD/NAD(P)-binding domain"/>
    <property type="match status" value="1"/>
</dbReference>
<evidence type="ECO:0000259" key="1">
    <source>
        <dbReference type="Pfam" id="PF01494"/>
    </source>
</evidence>
<dbReference type="Pfam" id="PF01494">
    <property type="entry name" value="FAD_binding_3"/>
    <property type="match status" value="1"/>
</dbReference>
<dbReference type="SUPFAM" id="SSF51905">
    <property type="entry name" value="FAD/NAD(P)-binding domain"/>
    <property type="match status" value="1"/>
</dbReference>
<accession>A0A1H8DMG3</accession>
<dbReference type="OrthoDB" id="1142316at2"/>
<gene>
    <name evidence="2" type="ORF">SAMN04488505_10827</name>
</gene>
<name>A0A1H8DMG3_9BACT</name>
<dbReference type="RefSeq" id="WP_089918574.1">
    <property type="nucleotide sequence ID" value="NZ_FOBB01000008.1"/>
</dbReference>
<dbReference type="EMBL" id="FOBB01000008">
    <property type="protein sequence ID" value="SEN07718.1"/>
    <property type="molecule type" value="Genomic_DNA"/>
</dbReference>
<dbReference type="Proteomes" id="UP000198984">
    <property type="component" value="Unassembled WGS sequence"/>
</dbReference>
<sequence length="379" mass="42760">MNDNRYDIAVIGGGLAGLSLAIQCAGAGYTVVLLEKEQYPFHKVCGEYISLESRGFLERLGVPVGNMNLPQIRKLLLSDPHGQAYTTDLPLGGFGISRYLLDNALYEIAQKKGVHVLTQTKVQDVQFRNNRFVINADQGRRITAFIAAGAFGKRSNLDVKWKRPFVQQPPGKLNNYIGIKYHIQYDHPEGLIALHNFDDGYCGIARIEDGKCCLCYLTTAANLQKHNNSIPQMEREILYRNPHLKKIFTEATFLYEQPLAISQISFSKKAAVENHILMVGDAAGMITPLCGNGMSMAMHGAKLAFDQIHELLQQKITRKEMERCYRHHWRKHFTSRLFMGRVLQAFLGTESRATFLVGLMRYMPGLAKQIIRSTHGKPF</sequence>
<reference evidence="2 3" key="1">
    <citation type="submission" date="2016-10" db="EMBL/GenBank/DDBJ databases">
        <authorList>
            <person name="de Groot N.N."/>
        </authorList>
    </citation>
    <scope>NUCLEOTIDE SEQUENCE [LARGE SCALE GENOMIC DNA]</scope>
    <source>
        <strain evidence="2 3">DSM 21039</strain>
    </source>
</reference>
<dbReference type="PRINTS" id="PR00420">
    <property type="entry name" value="RNGMNOXGNASE"/>
</dbReference>
<dbReference type="InterPro" id="IPR050407">
    <property type="entry name" value="Geranylgeranyl_reductase"/>
</dbReference>
<dbReference type="STRING" id="573321.SAMN04488505_10827"/>
<dbReference type="GO" id="GO:0071949">
    <property type="term" value="F:FAD binding"/>
    <property type="evidence" value="ECO:0007669"/>
    <property type="project" value="InterPro"/>
</dbReference>
<feature type="domain" description="FAD-binding" evidence="1">
    <location>
        <begin position="6"/>
        <end position="313"/>
    </location>
</feature>
<dbReference type="InterPro" id="IPR002938">
    <property type="entry name" value="FAD-bd"/>
</dbReference>